<evidence type="ECO:0000256" key="5">
    <source>
        <dbReference type="ARBA" id="ARBA00022617"/>
    </source>
</evidence>
<dbReference type="PANTHER" id="PTHR24305:SF166">
    <property type="entry name" value="CYTOCHROME P450 12A4, MITOCHONDRIAL-RELATED"/>
    <property type="match status" value="1"/>
</dbReference>
<evidence type="ECO:0000256" key="7">
    <source>
        <dbReference type="ARBA" id="ARBA00022723"/>
    </source>
</evidence>
<evidence type="ECO:0000256" key="6">
    <source>
        <dbReference type="ARBA" id="ARBA00022692"/>
    </source>
</evidence>
<comment type="cofactor">
    <cofactor evidence="1 13">
        <name>heme</name>
        <dbReference type="ChEBI" id="CHEBI:30413"/>
    </cofactor>
</comment>
<feature type="binding site" description="axial binding residue" evidence="13">
    <location>
        <position position="485"/>
    </location>
    <ligand>
        <name>heme</name>
        <dbReference type="ChEBI" id="CHEBI:30413"/>
    </ligand>
    <ligandPart>
        <name>Fe</name>
        <dbReference type="ChEBI" id="CHEBI:18248"/>
    </ligandPart>
</feature>
<keyword evidence="11" id="KW-0503">Monooxygenase</keyword>
<dbReference type="InterPro" id="IPR050121">
    <property type="entry name" value="Cytochrome_P450_monoxygenase"/>
</dbReference>
<protein>
    <recommendedName>
        <fullName evidence="16">Cytochrome P450</fullName>
    </recommendedName>
</protein>
<dbReference type="CDD" id="cd11069">
    <property type="entry name" value="CYP_FUM15-like"/>
    <property type="match status" value="1"/>
</dbReference>
<evidence type="ECO:0000256" key="1">
    <source>
        <dbReference type="ARBA" id="ARBA00001971"/>
    </source>
</evidence>
<keyword evidence="12" id="KW-0472">Membrane</keyword>
<dbReference type="OrthoDB" id="1470350at2759"/>
<evidence type="ECO:0000256" key="4">
    <source>
        <dbReference type="ARBA" id="ARBA00010617"/>
    </source>
</evidence>
<evidence type="ECO:0000256" key="11">
    <source>
        <dbReference type="ARBA" id="ARBA00023033"/>
    </source>
</evidence>
<evidence type="ECO:0000256" key="9">
    <source>
        <dbReference type="ARBA" id="ARBA00023002"/>
    </source>
</evidence>
<dbReference type="EMBL" id="JAACJP010000009">
    <property type="protein sequence ID" value="KAF5382211.1"/>
    <property type="molecule type" value="Genomic_DNA"/>
</dbReference>
<dbReference type="GO" id="GO:0005506">
    <property type="term" value="F:iron ion binding"/>
    <property type="evidence" value="ECO:0007669"/>
    <property type="project" value="InterPro"/>
</dbReference>
<keyword evidence="5 13" id="KW-0349">Heme</keyword>
<dbReference type="InterPro" id="IPR002401">
    <property type="entry name" value="Cyt_P450_E_grp-I"/>
</dbReference>
<evidence type="ECO:0000256" key="10">
    <source>
        <dbReference type="ARBA" id="ARBA00023004"/>
    </source>
</evidence>
<dbReference type="Pfam" id="PF00067">
    <property type="entry name" value="p450"/>
    <property type="match status" value="1"/>
</dbReference>
<name>A0A8H5HFI1_9AGAR</name>
<keyword evidence="7 13" id="KW-0479">Metal-binding</keyword>
<evidence type="ECO:0000256" key="3">
    <source>
        <dbReference type="ARBA" id="ARBA00004721"/>
    </source>
</evidence>
<dbReference type="AlphaFoldDB" id="A0A8H5HFI1"/>
<dbReference type="Gene3D" id="1.10.630.10">
    <property type="entry name" value="Cytochrome P450"/>
    <property type="match status" value="1"/>
</dbReference>
<dbReference type="GO" id="GO:0016705">
    <property type="term" value="F:oxidoreductase activity, acting on paired donors, with incorporation or reduction of molecular oxygen"/>
    <property type="evidence" value="ECO:0007669"/>
    <property type="project" value="InterPro"/>
</dbReference>
<keyword evidence="9" id="KW-0560">Oxidoreductase</keyword>
<dbReference type="GO" id="GO:0004497">
    <property type="term" value="F:monooxygenase activity"/>
    <property type="evidence" value="ECO:0007669"/>
    <property type="project" value="UniProtKB-KW"/>
</dbReference>
<proteinExistence type="inferred from homology"/>
<evidence type="ECO:0000256" key="2">
    <source>
        <dbReference type="ARBA" id="ARBA00004370"/>
    </source>
</evidence>
<dbReference type="SUPFAM" id="SSF48264">
    <property type="entry name" value="Cytochrome P450"/>
    <property type="match status" value="1"/>
</dbReference>
<evidence type="ECO:0000256" key="13">
    <source>
        <dbReference type="PIRSR" id="PIRSR602401-1"/>
    </source>
</evidence>
<dbReference type="PANTHER" id="PTHR24305">
    <property type="entry name" value="CYTOCHROME P450"/>
    <property type="match status" value="1"/>
</dbReference>
<dbReference type="InterPro" id="IPR001128">
    <property type="entry name" value="Cyt_P450"/>
</dbReference>
<dbReference type="InterPro" id="IPR036396">
    <property type="entry name" value="Cyt_P450_sf"/>
</dbReference>
<comment type="subcellular location">
    <subcellularLocation>
        <location evidence="2">Membrane</location>
    </subcellularLocation>
</comment>
<comment type="similarity">
    <text evidence="4">Belongs to the cytochrome P450 family.</text>
</comment>
<dbReference type="GO" id="GO:0020037">
    <property type="term" value="F:heme binding"/>
    <property type="evidence" value="ECO:0007669"/>
    <property type="project" value="InterPro"/>
</dbReference>
<evidence type="ECO:0000313" key="14">
    <source>
        <dbReference type="EMBL" id="KAF5382211.1"/>
    </source>
</evidence>
<keyword evidence="6" id="KW-0812">Transmembrane</keyword>
<reference evidence="14 15" key="1">
    <citation type="journal article" date="2020" name="ISME J.">
        <title>Uncovering the hidden diversity of litter-decomposition mechanisms in mushroom-forming fungi.</title>
        <authorList>
            <person name="Floudas D."/>
            <person name="Bentzer J."/>
            <person name="Ahren D."/>
            <person name="Johansson T."/>
            <person name="Persson P."/>
            <person name="Tunlid A."/>
        </authorList>
    </citation>
    <scope>NUCLEOTIDE SEQUENCE [LARGE SCALE GENOMIC DNA]</scope>
    <source>
        <strain evidence="14 15">CBS 661.87</strain>
    </source>
</reference>
<dbReference type="PRINTS" id="PR00385">
    <property type="entry name" value="P450"/>
</dbReference>
<evidence type="ECO:0000313" key="15">
    <source>
        <dbReference type="Proteomes" id="UP000565441"/>
    </source>
</evidence>
<evidence type="ECO:0000256" key="8">
    <source>
        <dbReference type="ARBA" id="ARBA00022989"/>
    </source>
</evidence>
<keyword evidence="10 13" id="KW-0408">Iron</keyword>
<dbReference type="GO" id="GO:0016020">
    <property type="term" value="C:membrane"/>
    <property type="evidence" value="ECO:0007669"/>
    <property type="project" value="UniProtKB-SubCell"/>
</dbReference>
<accession>A0A8H5HFI1</accession>
<comment type="caution">
    <text evidence="14">The sequence shown here is derived from an EMBL/GenBank/DDBJ whole genome shotgun (WGS) entry which is preliminary data.</text>
</comment>
<gene>
    <name evidence="14" type="ORF">D9615_004271</name>
</gene>
<evidence type="ECO:0000256" key="12">
    <source>
        <dbReference type="ARBA" id="ARBA00023136"/>
    </source>
</evidence>
<dbReference type="Proteomes" id="UP000565441">
    <property type="component" value="Unassembled WGS sequence"/>
</dbReference>
<keyword evidence="8" id="KW-1133">Transmembrane helix</keyword>
<organism evidence="14 15">
    <name type="scientific">Tricholomella constricta</name>
    <dbReference type="NCBI Taxonomy" id="117010"/>
    <lineage>
        <taxon>Eukaryota</taxon>
        <taxon>Fungi</taxon>
        <taxon>Dikarya</taxon>
        <taxon>Basidiomycota</taxon>
        <taxon>Agaricomycotina</taxon>
        <taxon>Agaricomycetes</taxon>
        <taxon>Agaricomycetidae</taxon>
        <taxon>Agaricales</taxon>
        <taxon>Tricholomatineae</taxon>
        <taxon>Lyophyllaceae</taxon>
        <taxon>Tricholomella</taxon>
    </lineage>
</organism>
<keyword evidence="15" id="KW-1185">Reference proteome</keyword>
<evidence type="ECO:0008006" key="16">
    <source>
        <dbReference type="Google" id="ProtNLM"/>
    </source>
</evidence>
<sequence>MLSLVAQGVLLYVVSWLLWRSLRCLRSKTDVNNVPGPKSTSFIKGNLGQLFDINGWDFHDHLATQFGKVVRIFGLFESQQLYIFDPKAIHHIIVKDQHIFEETESFFASNKLAFGDGLFATHGERHRKQRKMMNPVFSNAHMRHMLPMFNDVAQKLVQVIKLKVASGAREIDMLHWMSRAALEMIGQSGLGYSFDPLVEGAEQHPYSKSIREFVPVTYPMTFEREYLLPILIKIGSPRFQRFVVDMMAWKDYRRLREIINHMDQTVTHIFEEKKRALAEGDEALKKQIGQANDIMSILMKANMAAAEDDRLPDEEVLGQMSTFAFAGTDTTSNALSRILHLLSIYPDVQDRLRDEITEAHKGHGELTYDELVSLPFMDAVCRETLRLYPPVHTAVREARQDAVLPLSVPIKGRDGREMHSIMVPKNTQVLISILNVNRDPTLWGPDASEWKPERWLSPLPKALHDARIPGVYSHLMTFIGGGRACIGFKFSQLEMKVVLSVLVSQFRLSPSNKEIVWEMTGIVTPTLKGSSRQPQLPLTVELVETTA</sequence>
<comment type="pathway">
    <text evidence="3">Secondary metabolite biosynthesis; terpenoid biosynthesis.</text>
</comment>
<dbReference type="PRINTS" id="PR00463">
    <property type="entry name" value="EP450I"/>
</dbReference>